<feature type="transmembrane region" description="Helical" evidence="1">
    <location>
        <begin position="65"/>
        <end position="87"/>
    </location>
</feature>
<feature type="transmembrane region" description="Helical" evidence="1">
    <location>
        <begin position="39"/>
        <end position="59"/>
    </location>
</feature>
<dbReference type="AlphaFoldDB" id="A0A087YGH7"/>
<evidence type="ECO:0000313" key="2">
    <source>
        <dbReference type="Ensembl" id="ENSPFOP00000017130.2"/>
    </source>
</evidence>
<keyword evidence="1" id="KW-0812">Transmembrane</keyword>
<keyword evidence="3" id="KW-1185">Reference proteome</keyword>
<evidence type="ECO:0008006" key="4">
    <source>
        <dbReference type="Google" id="ProtNLM"/>
    </source>
</evidence>
<protein>
    <recommendedName>
        <fullName evidence="4">G-protein coupled receptors family 1 profile domain-containing protein</fullName>
    </recommendedName>
</protein>
<sequence length="265" mass="30045">ADVVYLVMWLNIRFCLPVTVLVIGLCCMVRLENIPVIKYMNLLVSNLVQFGSMIVWVAQKDEREIPVWSVAVYYCSVMASLGFRVCITLERYFVIVPPKLQCIRQPISSALICFMMWGVCFTAAPFLKANETVLPFFVFVVFALAILSAPVMVFCLARSIRSLPAATSVSTEEKRRVVGVLVFFVVSYTEMILSTDVWSVLVSSSFLFHLSDFKVIVYTFLLNPFMDLVLFVFMCKGPIDKLLGHLCCCSMEHTADKVIEEIYEL</sequence>
<feature type="transmembrane region" description="Helical" evidence="1">
    <location>
        <begin position="6"/>
        <end position="27"/>
    </location>
</feature>
<dbReference type="Ensembl" id="ENSPFOT00000017152.2">
    <property type="protein sequence ID" value="ENSPFOP00000017130.2"/>
    <property type="gene ID" value="ENSPFOG00000017067.2"/>
</dbReference>
<reference evidence="3" key="1">
    <citation type="submission" date="2013-10" db="EMBL/GenBank/DDBJ databases">
        <authorList>
            <person name="Schartl M."/>
            <person name="Warren W."/>
        </authorList>
    </citation>
    <scope>NUCLEOTIDE SEQUENCE [LARGE SCALE GENOMIC DNA]</scope>
    <source>
        <strain evidence="3">female</strain>
    </source>
</reference>
<feature type="transmembrane region" description="Helical" evidence="1">
    <location>
        <begin position="177"/>
        <end position="195"/>
    </location>
</feature>
<reference evidence="2" key="3">
    <citation type="submission" date="2025-09" db="UniProtKB">
        <authorList>
            <consortium name="Ensembl"/>
        </authorList>
    </citation>
    <scope>IDENTIFICATION</scope>
</reference>
<feature type="transmembrane region" description="Helical" evidence="1">
    <location>
        <begin position="215"/>
        <end position="235"/>
    </location>
</feature>
<accession>A0A087YGH7</accession>
<proteinExistence type="predicted"/>
<name>A0A087YGH7_POEFO</name>
<reference evidence="2" key="2">
    <citation type="submission" date="2025-08" db="UniProtKB">
        <authorList>
            <consortium name="Ensembl"/>
        </authorList>
    </citation>
    <scope>IDENTIFICATION</scope>
</reference>
<dbReference type="GeneTree" id="ENSGT01110000267729"/>
<keyword evidence="1" id="KW-0472">Membrane</keyword>
<feature type="transmembrane region" description="Helical" evidence="1">
    <location>
        <begin position="107"/>
        <end position="127"/>
    </location>
</feature>
<dbReference type="EMBL" id="AYCK01012220">
    <property type="status" value="NOT_ANNOTATED_CDS"/>
    <property type="molecule type" value="Genomic_DNA"/>
</dbReference>
<organism evidence="2 3">
    <name type="scientific">Poecilia formosa</name>
    <name type="common">Amazon molly</name>
    <name type="synonym">Limia formosa</name>
    <dbReference type="NCBI Taxonomy" id="48698"/>
    <lineage>
        <taxon>Eukaryota</taxon>
        <taxon>Metazoa</taxon>
        <taxon>Chordata</taxon>
        <taxon>Craniata</taxon>
        <taxon>Vertebrata</taxon>
        <taxon>Euteleostomi</taxon>
        <taxon>Actinopterygii</taxon>
        <taxon>Neopterygii</taxon>
        <taxon>Teleostei</taxon>
        <taxon>Neoteleostei</taxon>
        <taxon>Acanthomorphata</taxon>
        <taxon>Ovalentaria</taxon>
        <taxon>Atherinomorphae</taxon>
        <taxon>Cyprinodontiformes</taxon>
        <taxon>Poeciliidae</taxon>
        <taxon>Poeciliinae</taxon>
        <taxon>Poecilia</taxon>
    </lineage>
</organism>
<dbReference type="Proteomes" id="UP000028760">
    <property type="component" value="Unassembled WGS sequence"/>
</dbReference>
<keyword evidence="1" id="KW-1133">Transmembrane helix</keyword>
<feature type="transmembrane region" description="Helical" evidence="1">
    <location>
        <begin position="133"/>
        <end position="156"/>
    </location>
</feature>
<dbReference type="OMA" id="HETYMMS"/>
<dbReference type="SUPFAM" id="SSF81321">
    <property type="entry name" value="Family A G protein-coupled receptor-like"/>
    <property type="match status" value="1"/>
</dbReference>
<evidence type="ECO:0000256" key="1">
    <source>
        <dbReference type="SAM" id="Phobius"/>
    </source>
</evidence>
<evidence type="ECO:0000313" key="3">
    <source>
        <dbReference type="Proteomes" id="UP000028760"/>
    </source>
</evidence>